<evidence type="ECO:0000256" key="6">
    <source>
        <dbReference type="ARBA" id="ARBA00023014"/>
    </source>
</evidence>
<dbReference type="PANTHER" id="PTHR10762:SF2">
    <property type="entry name" value="2-(3-AMINO-3-CARBOXYPROPYL)HISTIDINE SYNTHASE SUBUNIT 2"/>
    <property type="match status" value="1"/>
</dbReference>
<dbReference type="EMBL" id="LN483326">
    <property type="protein sequence ID" value="CDZ98250.1"/>
    <property type="molecule type" value="Genomic_DNA"/>
</dbReference>
<evidence type="ECO:0000256" key="5">
    <source>
        <dbReference type="ARBA" id="ARBA00023004"/>
    </source>
</evidence>
<dbReference type="FunFam" id="3.40.50.11860:FF:000001">
    <property type="entry name" value="2-(3-amino-3-carboxypropyl)histidine synthase subunit 2"/>
    <property type="match status" value="1"/>
</dbReference>
<dbReference type="SFLD" id="SFLDS00032">
    <property type="entry name" value="Radical_SAM_3-amino-3-carboxyp"/>
    <property type="match status" value="1"/>
</dbReference>
<feature type="compositionally biased region" description="Polar residues" evidence="7">
    <location>
        <begin position="582"/>
        <end position="598"/>
    </location>
</feature>
<dbReference type="Gene3D" id="3.40.50.11860">
    <property type="entry name" value="Diphthamide synthesis DPH1/DPH2 domain 3"/>
    <property type="match status" value="1"/>
</dbReference>
<evidence type="ECO:0000256" key="7">
    <source>
        <dbReference type="SAM" id="MobiDB-lite"/>
    </source>
</evidence>
<keyword evidence="4" id="KW-0479">Metal-binding</keyword>
<dbReference type="SFLD" id="SFLDG01121">
    <property type="entry name" value="Diphthamide_biosynthesis"/>
    <property type="match status" value="1"/>
</dbReference>
<evidence type="ECO:0000313" key="8">
    <source>
        <dbReference type="EMBL" id="CDZ98250.1"/>
    </source>
</evidence>
<dbReference type="GO" id="GO:0017183">
    <property type="term" value="P:protein histidyl modification to diphthamide"/>
    <property type="evidence" value="ECO:0007669"/>
    <property type="project" value="UniProtKB-UniPathway"/>
</dbReference>
<dbReference type="Gene3D" id="3.40.50.11840">
    <property type="entry name" value="Diphthamide synthesis DPH1/DPH2 domain 1"/>
    <property type="match status" value="1"/>
</dbReference>
<dbReference type="InterPro" id="IPR042265">
    <property type="entry name" value="DPH1/DPH2_3"/>
</dbReference>
<dbReference type="InterPro" id="IPR016435">
    <property type="entry name" value="DPH1/DPH2"/>
</dbReference>
<sequence length="660" mass="71371">MAPAQLAANSLSTPSTSAIEAASTLAYQPIQTPADQLSVTYDLEATIARLASIEPPAKNVALQFPDELLIDSVEIFRAIQKGLDQAGKGGRAWVLADTTYGSCCIDSLSALHIQADFLIHYGHACLTRCSDPSLVDRIHYVFPRRSLSISPCVDELLEVGSEDSELDGKGVLVMYDVGYHWALAELKQEVERRWAKGKFREVIFSSIELGGQNQGTENFKGPLLSGMKPLEQNLPVISDTSCRSNDLAAAVPPTSYQSSTAGCCSTSFPGTASSGSCCGSTSSTIPSPNTTSCCSSTTPLASSPSTCCASTNSSMPDISQPVKEEASASLRSYTLPEGKTVGDYVIFYIGQGESVPMRNLLVTHSKNYVYSYTPPSPEDLDSNSDIVPTKPVLQSYKTSKLLMRRYAVMQKARDADVFGLLVGNVNLTNSLPLLSKLRALLKKAEKKIYTISVGKLNPAKLANFSEIECFVVIACGENSLVDSKDFYQPIITPFELELAIQFDPDWTGDYVLDFTRLLGADSDPSSSTSASNGTGDADADVNEEEDEESEGGEEYDKEDPLSRPVFSTITGTYRQPKRFGNRTGQSTTSQSLTVRSQESSIVSAHAHVSNPSEHFQARTWVGLDPRVGLDKVSVLEEGRAGRAWGYEEEKEKEKRGELGA</sequence>
<dbReference type="UniPathway" id="UPA00559"/>
<feature type="region of interest" description="Disordered" evidence="7">
    <location>
        <begin position="521"/>
        <end position="598"/>
    </location>
</feature>
<dbReference type="GO" id="GO:0046872">
    <property type="term" value="F:metal ion binding"/>
    <property type="evidence" value="ECO:0007669"/>
    <property type="project" value="UniProtKB-KW"/>
</dbReference>
<dbReference type="AlphaFoldDB" id="A0A0F7SIK9"/>
<evidence type="ECO:0000256" key="3">
    <source>
        <dbReference type="ARBA" id="ARBA00006179"/>
    </source>
</evidence>
<feature type="compositionally biased region" description="Acidic residues" evidence="7">
    <location>
        <begin position="537"/>
        <end position="557"/>
    </location>
</feature>
<proteinExistence type="inferred from homology"/>
<comment type="similarity">
    <text evidence="3">Belongs to the DPH1/DPH2 family. DPH2 subfamily.</text>
</comment>
<dbReference type="NCBIfam" id="TIGR00322">
    <property type="entry name" value="diphth2_R"/>
    <property type="match status" value="2"/>
</dbReference>
<protein>
    <submittedName>
        <fullName evidence="8">Diphthamide biosynthesis protein</fullName>
    </submittedName>
</protein>
<dbReference type="PANTHER" id="PTHR10762">
    <property type="entry name" value="DIPHTHAMIDE BIOSYNTHESIS PROTEIN"/>
    <property type="match status" value="1"/>
</dbReference>
<dbReference type="GO" id="GO:0090560">
    <property type="term" value="F:2-(3-amino-3-carboxypropyl)histidine synthase activity"/>
    <property type="evidence" value="ECO:0007669"/>
    <property type="project" value="InterPro"/>
</dbReference>
<comment type="pathway">
    <text evidence="2">Protein modification; peptidyl-diphthamide biosynthesis.</text>
</comment>
<keyword evidence="6" id="KW-0411">Iron-sulfur</keyword>
<keyword evidence="5" id="KW-0408">Iron</keyword>
<name>A0A0F7SIK9_PHARH</name>
<accession>A0A0F7SIK9</accession>
<dbReference type="GO" id="GO:0051536">
    <property type="term" value="F:iron-sulfur cluster binding"/>
    <property type="evidence" value="ECO:0007669"/>
    <property type="project" value="UniProtKB-KW"/>
</dbReference>
<evidence type="ECO:0000256" key="1">
    <source>
        <dbReference type="ARBA" id="ARBA00001966"/>
    </source>
</evidence>
<evidence type="ECO:0000256" key="4">
    <source>
        <dbReference type="ARBA" id="ARBA00022723"/>
    </source>
</evidence>
<feature type="compositionally biased region" description="Low complexity" evidence="7">
    <location>
        <begin position="521"/>
        <end position="536"/>
    </location>
</feature>
<reference evidence="8" key="1">
    <citation type="submission" date="2014-08" db="EMBL/GenBank/DDBJ databases">
        <authorList>
            <person name="Sharma Rahul"/>
            <person name="Thines Marco"/>
        </authorList>
    </citation>
    <scope>NUCLEOTIDE SEQUENCE</scope>
</reference>
<comment type="cofactor">
    <cofactor evidence="1">
        <name>[4Fe-4S] cluster</name>
        <dbReference type="ChEBI" id="CHEBI:49883"/>
    </cofactor>
</comment>
<evidence type="ECO:0000256" key="2">
    <source>
        <dbReference type="ARBA" id="ARBA00005156"/>
    </source>
</evidence>
<dbReference type="InterPro" id="IPR042263">
    <property type="entry name" value="DPH1/DPH2_1"/>
</dbReference>
<organism evidence="8">
    <name type="scientific">Phaffia rhodozyma</name>
    <name type="common">Yeast</name>
    <name type="synonym">Xanthophyllomyces dendrorhous</name>
    <dbReference type="NCBI Taxonomy" id="264483"/>
    <lineage>
        <taxon>Eukaryota</taxon>
        <taxon>Fungi</taxon>
        <taxon>Dikarya</taxon>
        <taxon>Basidiomycota</taxon>
        <taxon>Agaricomycotina</taxon>
        <taxon>Tremellomycetes</taxon>
        <taxon>Cystofilobasidiales</taxon>
        <taxon>Mrakiaceae</taxon>
        <taxon>Phaffia</taxon>
    </lineage>
</organism>
<dbReference type="Pfam" id="PF01866">
    <property type="entry name" value="Diphthamide_syn"/>
    <property type="match status" value="2"/>
</dbReference>